<evidence type="ECO:0000313" key="3">
    <source>
        <dbReference type="EMBL" id="MFD1585928.1"/>
    </source>
</evidence>
<feature type="domain" description="DUF8056" evidence="2">
    <location>
        <begin position="18"/>
        <end position="180"/>
    </location>
</feature>
<dbReference type="RefSeq" id="WP_247376854.1">
    <property type="nucleotide sequence ID" value="NZ_JALLGV010000003.1"/>
</dbReference>
<organism evidence="3 4">
    <name type="scientific">Halorientalis brevis</name>
    <dbReference type="NCBI Taxonomy" id="1126241"/>
    <lineage>
        <taxon>Archaea</taxon>
        <taxon>Methanobacteriati</taxon>
        <taxon>Methanobacteriota</taxon>
        <taxon>Stenosarchaea group</taxon>
        <taxon>Halobacteria</taxon>
        <taxon>Halobacteriales</taxon>
        <taxon>Haloarculaceae</taxon>
        <taxon>Halorientalis</taxon>
    </lineage>
</organism>
<accession>A0ABD6C6N3</accession>
<dbReference type="EMBL" id="JBHUDJ010000001">
    <property type="protein sequence ID" value="MFD1585928.1"/>
    <property type="molecule type" value="Genomic_DNA"/>
</dbReference>
<feature type="transmembrane region" description="Helical" evidence="1">
    <location>
        <begin position="158"/>
        <end position="176"/>
    </location>
</feature>
<reference evidence="3 4" key="1">
    <citation type="journal article" date="2019" name="Int. J. Syst. Evol. Microbiol.">
        <title>The Global Catalogue of Microorganisms (GCM) 10K type strain sequencing project: providing services to taxonomists for standard genome sequencing and annotation.</title>
        <authorList>
            <consortium name="The Broad Institute Genomics Platform"/>
            <consortium name="The Broad Institute Genome Sequencing Center for Infectious Disease"/>
            <person name="Wu L."/>
            <person name="Ma J."/>
        </authorList>
    </citation>
    <scope>NUCLEOTIDE SEQUENCE [LARGE SCALE GENOMIC DNA]</scope>
    <source>
        <strain evidence="3 4">CGMCC 1.12125</strain>
    </source>
</reference>
<keyword evidence="1" id="KW-1133">Transmembrane helix</keyword>
<keyword evidence="4" id="KW-1185">Reference proteome</keyword>
<proteinExistence type="predicted"/>
<feature type="transmembrane region" description="Helical" evidence="1">
    <location>
        <begin position="115"/>
        <end position="138"/>
    </location>
</feature>
<keyword evidence="1" id="KW-0472">Membrane</keyword>
<dbReference type="InterPro" id="IPR058369">
    <property type="entry name" value="DUF8056"/>
</dbReference>
<sequence length="181" mass="19315">MTEAASGETPNEERTADEDAYNGVLGAFPYAIRASESLLFKTYGVIGGLLAGLIAFLFTLSLVGIVANTTGTAGGVFSFSRAFVIFVGFVVVFPLIAPVLSVARRHRRTGSTPRYDAALGLAGYVFVLSLYLALLLSIPPEQQEPTSNAVVQLFYDLPGIYGLVPPTLAGLVLYLVHRRLT</sequence>
<evidence type="ECO:0000256" key="1">
    <source>
        <dbReference type="SAM" id="Phobius"/>
    </source>
</evidence>
<dbReference type="AlphaFoldDB" id="A0ABD6C6N3"/>
<comment type="caution">
    <text evidence="3">The sequence shown here is derived from an EMBL/GenBank/DDBJ whole genome shotgun (WGS) entry which is preliminary data.</text>
</comment>
<evidence type="ECO:0000313" key="4">
    <source>
        <dbReference type="Proteomes" id="UP001597119"/>
    </source>
</evidence>
<dbReference type="Pfam" id="PF26243">
    <property type="entry name" value="DUF8056"/>
    <property type="match status" value="1"/>
</dbReference>
<evidence type="ECO:0000259" key="2">
    <source>
        <dbReference type="Pfam" id="PF26243"/>
    </source>
</evidence>
<protein>
    <recommendedName>
        <fullName evidence="2">DUF8056 domain-containing protein</fullName>
    </recommendedName>
</protein>
<gene>
    <name evidence="3" type="ORF">ACFR9U_02960</name>
</gene>
<feature type="transmembrane region" description="Helical" evidence="1">
    <location>
        <begin position="43"/>
        <end position="67"/>
    </location>
</feature>
<feature type="transmembrane region" description="Helical" evidence="1">
    <location>
        <begin position="79"/>
        <end position="103"/>
    </location>
</feature>
<name>A0ABD6C6N3_9EURY</name>
<keyword evidence="1" id="KW-0812">Transmembrane</keyword>
<dbReference type="Proteomes" id="UP001597119">
    <property type="component" value="Unassembled WGS sequence"/>
</dbReference>